<dbReference type="RefSeq" id="WP_204631471.1">
    <property type="nucleotide sequence ID" value="NZ_BSOC01000003.1"/>
</dbReference>
<evidence type="ECO:0000313" key="1">
    <source>
        <dbReference type="EMBL" id="MBM7129875.1"/>
    </source>
</evidence>
<organism evidence="1 2">
    <name type="scientific">Dyella mobilis</name>
    <dbReference type="NCBI Taxonomy" id="1849582"/>
    <lineage>
        <taxon>Bacteria</taxon>
        <taxon>Pseudomonadati</taxon>
        <taxon>Pseudomonadota</taxon>
        <taxon>Gammaproteobacteria</taxon>
        <taxon>Lysobacterales</taxon>
        <taxon>Rhodanobacteraceae</taxon>
        <taxon>Dyella</taxon>
    </lineage>
</organism>
<name>A0ABS2KFQ0_9GAMM</name>
<evidence type="ECO:0000313" key="2">
    <source>
        <dbReference type="Proteomes" id="UP001430193"/>
    </source>
</evidence>
<reference evidence="1" key="1">
    <citation type="submission" date="2020-10" db="EMBL/GenBank/DDBJ databases">
        <title>Phylogeny of dyella-like bacteria.</title>
        <authorList>
            <person name="Fu J."/>
        </authorList>
    </citation>
    <scope>NUCLEOTIDE SEQUENCE</scope>
    <source>
        <strain evidence="1">DHON07</strain>
    </source>
</reference>
<keyword evidence="2" id="KW-1185">Reference proteome</keyword>
<gene>
    <name evidence="1" type="ORF">ISS99_10075</name>
</gene>
<comment type="caution">
    <text evidence="1">The sequence shown here is derived from an EMBL/GenBank/DDBJ whole genome shotgun (WGS) entry which is preliminary data.</text>
</comment>
<proteinExistence type="predicted"/>
<accession>A0ABS2KFQ0</accession>
<protein>
    <submittedName>
        <fullName evidence="1">Uncharacterized protein</fullName>
    </submittedName>
</protein>
<dbReference type="EMBL" id="JADIKF010000038">
    <property type="protein sequence ID" value="MBM7129875.1"/>
    <property type="molecule type" value="Genomic_DNA"/>
</dbReference>
<sequence>MTNKKTRRAVLVSIEQEDGRIRIRLDDVEGEEGSKNWVRKEHVTNKTYDENVVREMAIDEAEFADFGMYIFARLSAFLSMGEC</sequence>
<dbReference type="Proteomes" id="UP001430193">
    <property type="component" value="Unassembled WGS sequence"/>
</dbReference>